<dbReference type="Proteomes" id="UP001558850">
    <property type="component" value="Unassembled WGS sequence"/>
</dbReference>
<keyword evidence="2" id="KW-1185">Reference proteome</keyword>
<gene>
    <name evidence="1" type="ORF">AB4Y32_31750</name>
</gene>
<reference evidence="1" key="1">
    <citation type="submission" date="2024-07" db="EMBL/GenBank/DDBJ databases">
        <title>A survey of Mimosa microsymbionts across Brazilian biomes reveals a high diversity of Paraburkholderia nodulating endemic species, but also that Cupriavidus is common as a symbiont of widespread species.</title>
        <authorList>
            <person name="Rouws L."/>
            <person name="Barauna A."/>
            <person name="Beukes C."/>
            <person name="Rouws J.R.C."/>
            <person name="De Faria S.M."/>
            <person name="Gross E."/>
            <person name="Bueno Dos Reis Junior F."/>
            <person name="Simon M.F."/>
            <person name="Maluk M."/>
            <person name="Odee D.W."/>
            <person name="Kenicer G."/>
            <person name="Young J.P.W."/>
            <person name="Reis V.M."/>
            <person name="Zilli J."/>
            <person name="James E.K."/>
        </authorList>
    </citation>
    <scope>NUCLEOTIDE SEQUENCE</scope>
    <source>
        <strain evidence="1">EG181B</strain>
    </source>
</reference>
<evidence type="ECO:0000313" key="2">
    <source>
        <dbReference type="Proteomes" id="UP001558850"/>
    </source>
</evidence>
<comment type="caution">
    <text evidence="1">The sequence shown here is derived from an EMBL/GenBank/DDBJ whole genome shotgun (WGS) entry which is preliminary data.</text>
</comment>
<evidence type="ECO:0000313" key="1">
    <source>
        <dbReference type="EMBL" id="MEX3936310.1"/>
    </source>
</evidence>
<sequence>MPRLEEVRLGAEDLFSDGKHAPTERADVVISDVESPRGPSNSVPIRFIITI</sequence>
<organism evidence="1 2">
    <name type="scientific">Paraburkholderia phymatum</name>
    <dbReference type="NCBI Taxonomy" id="148447"/>
    <lineage>
        <taxon>Bacteria</taxon>
        <taxon>Pseudomonadati</taxon>
        <taxon>Pseudomonadota</taxon>
        <taxon>Betaproteobacteria</taxon>
        <taxon>Burkholderiales</taxon>
        <taxon>Burkholderiaceae</taxon>
        <taxon>Paraburkholderia</taxon>
    </lineage>
</organism>
<proteinExistence type="predicted"/>
<protein>
    <submittedName>
        <fullName evidence="1">Uncharacterized protein</fullName>
    </submittedName>
</protein>
<dbReference type="EMBL" id="JBFRCH010000030">
    <property type="protein sequence ID" value="MEX3936310.1"/>
    <property type="molecule type" value="Genomic_DNA"/>
</dbReference>
<accession>A0ACC6U9D4</accession>
<name>A0ACC6U9D4_9BURK</name>